<protein>
    <submittedName>
        <fullName evidence="1">Uncharacterized protein</fullName>
    </submittedName>
</protein>
<reference evidence="1" key="2">
    <citation type="submission" date="2025-09" db="UniProtKB">
        <authorList>
            <consortium name="Ensembl"/>
        </authorList>
    </citation>
    <scope>IDENTIFICATION</scope>
</reference>
<dbReference type="Ensembl" id="ENSCWAT00000004801.1">
    <property type="protein sequence ID" value="ENSCWAP00000004434.1"/>
    <property type="gene ID" value="ENSCWAG00000003448.1"/>
</dbReference>
<reference evidence="1" key="1">
    <citation type="submission" date="2025-08" db="UniProtKB">
        <authorList>
            <consortium name="Ensembl"/>
        </authorList>
    </citation>
    <scope>IDENTIFICATION</scope>
</reference>
<accession>A0A8C3VPL1</accession>
<dbReference type="GeneTree" id="ENSGT00990000204256"/>
<sequence length="117" mass="13200">MDINQLLALVEDVVCRQKPGQGFWEEAGQRGSPLTLALGSAQNTRNVKPVGPSNAWKDRAYRQCLYLQLEHMEQELLLVGTQGFSQCQSHAQALRQLQTLKDCLREQPGTLNLEHTR</sequence>
<dbReference type="Proteomes" id="UP000694540">
    <property type="component" value="Unplaced"/>
</dbReference>
<dbReference type="AlphaFoldDB" id="A0A8C3VPL1"/>
<name>A0A8C3VPL1_9CETA</name>
<evidence type="ECO:0000313" key="2">
    <source>
        <dbReference type="Proteomes" id="UP000694540"/>
    </source>
</evidence>
<proteinExistence type="predicted"/>
<organism evidence="1 2">
    <name type="scientific">Catagonus wagneri</name>
    <name type="common">Chacoan peccary</name>
    <dbReference type="NCBI Taxonomy" id="51154"/>
    <lineage>
        <taxon>Eukaryota</taxon>
        <taxon>Metazoa</taxon>
        <taxon>Chordata</taxon>
        <taxon>Craniata</taxon>
        <taxon>Vertebrata</taxon>
        <taxon>Euteleostomi</taxon>
        <taxon>Mammalia</taxon>
        <taxon>Eutheria</taxon>
        <taxon>Laurasiatheria</taxon>
        <taxon>Artiodactyla</taxon>
        <taxon>Suina</taxon>
        <taxon>Tayassuidae</taxon>
        <taxon>Catagonus</taxon>
    </lineage>
</organism>
<keyword evidence="2" id="KW-1185">Reference proteome</keyword>
<evidence type="ECO:0000313" key="1">
    <source>
        <dbReference type="Ensembl" id="ENSCWAP00000004434.1"/>
    </source>
</evidence>